<name>D2QXX2_PIRSD</name>
<proteinExistence type="predicted"/>
<dbReference type="PANTHER" id="PTHR43682">
    <property type="entry name" value="LACTATE UTILIZATION PROTEIN C"/>
    <property type="match status" value="1"/>
</dbReference>
<dbReference type="InterPro" id="IPR037171">
    <property type="entry name" value="NagB/RpiA_transferase-like"/>
</dbReference>
<dbReference type="InterPro" id="IPR024185">
    <property type="entry name" value="FTHF_cligase-like_sf"/>
</dbReference>
<evidence type="ECO:0000313" key="2">
    <source>
        <dbReference type="EMBL" id="ADB18049.1"/>
    </source>
</evidence>
<dbReference type="Gene3D" id="3.40.50.10420">
    <property type="entry name" value="NagB/RpiA/CoA transferase-like"/>
    <property type="match status" value="1"/>
</dbReference>
<keyword evidence="3" id="KW-1185">Reference proteome</keyword>
<evidence type="ECO:0000313" key="3">
    <source>
        <dbReference type="Proteomes" id="UP000001887"/>
    </source>
</evidence>
<dbReference type="STRING" id="530564.Psta_3385"/>
<dbReference type="AlphaFoldDB" id="D2QXX2"/>
<protein>
    <recommendedName>
        <fullName evidence="1">LUD domain-containing protein</fullName>
    </recommendedName>
</protein>
<organism evidence="2 3">
    <name type="scientific">Pirellula staleyi (strain ATCC 27377 / DSM 6068 / ICPB 4128)</name>
    <name type="common">Pirella staleyi</name>
    <dbReference type="NCBI Taxonomy" id="530564"/>
    <lineage>
        <taxon>Bacteria</taxon>
        <taxon>Pseudomonadati</taxon>
        <taxon>Planctomycetota</taxon>
        <taxon>Planctomycetia</taxon>
        <taxon>Pirellulales</taxon>
        <taxon>Pirellulaceae</taxon>
        <taxon>Pirellula</taxon>
    </lineage>
</organism>
<evidence type="ECO:0000259" key="1">
    <source>
        <dbReference type="Pfam" id="PF02589"/>
    </source>
</evidence>
<reference evidence="2 3" key="1">
    <citation type="journal article" date="2009" name="Stand. Genomic Sci.">
        <title>Complete genome sequence of Pirellula staleyi type strain (ATCC 27377).</title>
        <authorList>
            <person name="Clum A."/>
            <person name="Tindall B.J."/>
            <person name="Sikorski J."/>
            <person name="Ivanova N."/>
            <person name="Mavrommatis K."/>
            <person name="Lucas S."/>
            <person name="Glavina del Rio T."/>
            <person name="Nolan M."/>
            <person name="Chen F."/>
            <person name="Tice H."/>
            <person name="Pitluck S."/>
            <person name="Cheng J.F."/>
            <person name="Chertkov O."/>
            <person name="Brettin T."/>
            <person name="Han C."/>
            <person name="Detter J.C."/>
            <person name="Kuske C."/>
            <person name="Bruce D."/>
            <person name="Goodwin L."/>
            <person name="Ovchinikova G."/>
            <person name="Pati A."/>
            <person name="Mikhailova N."/>
            <person name="Chen A."/>
            <person name="Palaniappan K."/>
            <person name="Land M."/>
            <person name="Hauser L."/>
            <person name="Chang Y.J."/>
            <person name="Jeffries C.D."/>
            <person name="Chain P."/>
            <person name="Rohde M."/>
            <person name="Goker M."/>
            <person name="Bristow J."/>
            <person name="Eisen J.A."/>
            <person name="Markowitz V."/>
            <person name="Hugenholtz P."/>
            <person name="Kyrpides N.C."/>
            <person name="Klenk H.P."/>
            <person name="Lapidus A."/>
        </authorList>
    </citation>
    <scope>NUCLEOTIDE SEQUENCE [LARGE SCALE GENOMIC DNA]</scope>
    <source>
        <strain evidence="3">ATCC 27377 / DSM 6068 / ICPB 4128</strain>
    </source>
</reference>
<dbReference type="KEGG" id="psl:Psta_3385"/>
<dbReference type="Pfam" id="PF02589">
    <property type="entry name" value="LUD_dom"/>
    <property type="match status" value="1"/>
</dbReference>
<dbReference type="EMBL" id="CP001848">
    <property type="protein sequence ID" value="ADB18049.1"/>
    <property type="molecule type" value="Genomic_DNA"/>
</dbReference>
<dbReference type="Proteomes" id="UP000001887">
    <property type="component" value="Chromosome"/>
</dbReference>
<dbReference type="InterPro" id="IPR003741">
    <property type="entry name" value="LUD_dom"/>
</dbReference>
<dbReference type="SUPFAM" id="SSF100950">
    <property type="entry name" value="NagB/RpiA/CoA transferase-like"/>
    <property type="match status" value="1"/>
</dbReference>
<accession>D2QXX2</accession>
<dbReference type="PANTHER" id="PTHR43682:SF1">
    <property type="entry name" value="LACTATE UTILIZATION PROTEIN C"/>
    <property type="match status" value="1"/>
</dbReference>
<sequence length="192" mass="21598">MLATVRKQKVPPAELPSLDQKWTTYENRVEKFQELLESIGGVFVPVQNEQEIADYLKTMPVVQQAKMVVSLIPELLAGNFDLGQVEDPHELEPVDFFLLRGELGVAENSAIWLTDREMKHRIVLFITQHLSMVIRASTIVSNMYEAYQKISVSDRPYGTFHAGPSKTADIEQSLVIGAHGPRSLTVFCLLDT</sequence>
<gene>
    <name evidence="2" type="ordered locus">Psta_3385</name>
</gene>
<feature type="domain" description="LUD" evidence="1">
    <location>
        <begin position="90"/>
        <end position="186"/>
    </location>
</feature>
<dbReference type="eggNOG" id="COG1556">
    <property type="taxonomic scope" value="Bacteria"/>
</dbReference>
<dbReference type="HOGENOM" id="CLU_090664_2_0_0"/>